<keyword evidence="2" id="KW-1185">Reference proteome</keyword>
<name>A0AAD8E4E1_DIPPU</name>
<accession>A0AAD8E4E1</accession>
<protein>
    <submittedName>
        <fullName evidence="1">Uncharacterized protein</fullName>
    </submittedName>
</protein>
<proteinExistence type="predicted"/>
<reference evidence="1" key="2">
    <citation type="submission" date="2023-05" db="EMBL/GenBank/DDBJ databases">
        <authorList>
            <person name="Fouks B."/>
        </authorList>
    </citation>
    <scope>NUCLEOTIDE SEQUENCE</scope>
    <source>
        <strain evidence="1">Stay&amp;Tobe</strain>
        <tissue evidence="1">Testes</tissue>
    </source>
</reference>
<sequence>SRERVLWSHGGKMIEITSNNKYKDFFYFGRHWPLLIVSDKMRHLNEFEVYHALHLLRQGYATDTERQ</sequence>
<dbReference type="EMBL" id="JASPKZ010009390">
    <property type="protein sequence ID" value="KAJ9576850.1"/>
    <property type="molecule type" value="Genomic_DNA"/>
</dbReference>
<evidence type="ECO:0000313" key="2">
    <source>
        <dbReference type="Proteomes" id="UP001233999"/>
    </source>
</evidence>
<reference evidence="1" key="1">
    <citation type="journal article" date="2023" name="IScience">
        <title>Live-bearing cockroach genome reveals convergent evolutionary mechanisms linked to viviparity in insects and beyond.</title>
        <authorList>
            <person name="Fouks B."/>
            <person name="Harrison M.C."/>
            <person name="Mikhailova A.A."/>
            <person name="Marchal E."/>
            <person name="English S."/>
            <person name="Carruthers M."/>
            <person name="Jennings E.C."/>
            <person name="Chiamaka E.L."/>
            <person name="Frigard R.A."/>
            <person name="Pippel M."/>
            <person name="Attardo G.M."/>
            <person name="Benoit J.B."/>
            <person name="Bornberg-Bauer E."/>
            <person name="Tobe S.S."/>
        </authorList>
    </citation>
    <scope>NUCLEOTIDE SEQUENCE</scope>
    <source>
        <strain evidence="1">Stay&amp;Tobe</strain>
    </source>
</reference>
<comment type="caution">
    <text evidence="1">The sequence shown here is derived from an EMBL/GenBank/DDBJ whole genome shotgun (WGS) entry which is preliminary data.</text>
</comment>
<feature type="non-terminal residue" evidence="1">
    <location>
        <position position="1"/>
    </location>
</feature>
<dbReference type="Proteomes" id="UP001233999">
    <property type="component" value="Unassembled WGS sequence"/>
</dbReference>
<gene>
    <name evidence="1" type="ORF">L9F63_006624</name>
</gene>
<organism evidence="1 2">
    <name type="scientific">Diploptera punctata</name>
    <name type="common">Pacific beetle cockroach</name>
    <dbReference type="NCBI Taxonomy" id="6984"/>
    <lineage>
        <taxon>Eukaryota</taxon>
        <taxon>Metazoa</taxon>
        <taxon>Ecdysozoa</taxon>
        <taxon>Arthropoda</taxon>
        <taxon>Hexapoda</taxon>
        <taxon>Insecta</taxon>
        <taxon>Pterygota</taxon>
        <taxon>Neoptera</taxon>
        <taxon>Polyneoptera</taxon>
        <taxon>Dictyoptera</taxon>
        <taxon>Blattodea</taxon>
        <taxon>Blaberoidea</taxon>
        <taxon>Blaberidae</taxon>
        <taxon>Diplopterinae</taxon>
        <taxon>Diploptera</taxon>
    </lineage>
</organism>
<feature type="non-terminal residue" evidence="1">
    <location>
        <position position="67"/>
    </location>
</feature>
<dbReference type="AlphaFoldDB" id="A0AAD8E4E1"/>
<evidence type="ECO:0000313" key="1">
    <source>
        <dbReference type="EMBL" id="KAJ9576850.1"/>
    </source>
</evidence>